<evidence type="ECO:0000313" key="1">
    <source>
        <dbReference type="EMBL" id="KKS82916.1"/>
    </source>
</evidence>
<protein>
    <submittedName>
        <fullName evidence="1">Uncharacterized protein</fullName>
    </submittedName>
</protein>
<reference evidence="1 2" key="1">
    <citation type="journal article" date="2015" name="Nature">
        <title>rRNA introns, odd ribosomes, and small enigmatic genomes across a large radiation of phyla.</title>
        <authorList>
            <person name="Brown C.T."/>
            <person name="Hug L.A."/>
            <person name="Thomas B.C."/>
            <person name="Sharon I."/>
            <person name="Castelle C.J."/>
            <person name="Singh A."/>
            <person name="Wilkins M.J."/>
            <person name="Williams K.H."/>
            <person name="Banfield J.F."/>
        </authorList>
    </citation>
    <scope>NUCLEOTIDE SEQUENCE [LARGE SCALE GENOMIC DNA]</scope>
</reference>
<feature type="non-terminal residue" evidence="1">
    <location>
        <position position="1"/>
    </location>
</feature>
<organism evidence="1 2">
    <name type="scientific">Candidatus Gottesmanbacteria bacterium GW2011_GWA1_43_11</name>
    <dbReference type="NCBI Taxonomy" id="1618436"/>
    <lineage>
        <taxon>Bacteria</taxon>
        <taxon>Candidatus Gottesmaniibacteriota</taxon>
    </lineage>
</organism>
<proteinExistence type="predicted"/>
<evidence type="ECO:0000313" key="2">
    <source>
        <dbReference type="Proteomes" id="UP000034543"/>
    </source>
</evidence>
<sequence>MSNNPTTATFSLYGFPQTATATVLDENRTITINNGVFSDSFVAYGVHLYEINYSPDPGADFQILQQVALDVKPQNQNQGNGVMPITILSDANFDTQNIDFETIRLLPEGIAPVKFPLFTSNGKDHHKDMLVFFLANEPFSDLNQKICLEGKTGNGQLFKACSP</sequence>
<name>A0A0G1EIQ8_9BACT</name>
<dbReference type="EMBL" id="LCFB01000052">
    <property type="protein sequence ID" value="KKS82916.1"/>
    <property type="molecule type" value="Genomic_DNA"/>
</dbReference>
<dbReference type="PATRIC" id="fig|1618436.3.peg.1566"/>
<dbReference type="Proteomes" id="UP000034543">
    <property type="component" value="Unassembled WGS sequence"/>
</dbReference>
<comment type="caution">
    <text evidence="1">The sequence shown here is derived from an EMBL/GenBank/DDBJ whole genome shotgun (WGS) entry which is preliminary data.</text>
</comment>
<gene>
    <name evidence="1" type="ORF">UV59_C0052G0001</name>
</gene>
<dbReference type="AlphaFoldDB" id="A0A0G1EIQ8"/>
<accession>A0A0G1EIQ8</accession>